<reference evidence="1 2" key="1">
    <citation type="submission" date="2015-11" db="EMBL/GenBank/DDBJ databases">
        <title>Genomic analysis of 38 Legionella species identifies large and diverse effector repertoires.</title>
        <authorList>
            <person name="Burstein D."/>
            <person name="Amaro F."/>
            <person name="Zusman T."/>
            <person name="Lifshitz Z."/>
            <person name="Cohen O."/>
            <person name="Gilbert J.A."/>
            <person name="Pupko T."/>
            <person name="Shuman H.A."/>
            <person name="Segal G."/>
        </authorList>
    </citation>
    <scope>NUCLEOTIDE SEQUENCE [LARGE SCALE GENOMIC DNA]</scope>
    <source>
        <strain evidence="1 2">Mt.St.Helens-4</strain>
    </source>
</reference>
<proteinExistence type="predicted"/>
<gene>
    <name evidence="1" type="ORF">Lsai_2628</name>
</gene>
<evidence type="ECO:0000313" key="2">
    <source>
        <dbReference type="Proteomes" id="UP000054621"/>
    </source>
</evidence>
<dbReference type="EMBL" id="LNYV01000036">
    <property type="protein sequence ID" value="KTD55036.1"/>
    <property type="molecule type" value="Genomic_DNA"/>
</dbReference>
<sequence length="114" mass="12747">MAQYATKTGVNVQLLTLTLGPVELWAFSTTAEDATVRNHLYRHLGPGEARRLLAVLFPNGSVAREVENRLNTMKEKIGLIEDEMKESIIEQLINDILDAYSKNPDVRSLPAKII</sequence>
<dbReference type="Proteomes" id="UP000054621">
    <property type="component" value="Unassembled WGS sequence"/>
</dbReference>
<accession>A0A0W0YDN5</accession>
<comment type="caution">
    <text evidence="1">The sequence shown here is derived from an EMBL/GenBank/DDBJ whole genome shotgun (WGS) entry which is preliminary data.</text>
</comment>
<dbReference type="STRING" id="28087.Lsai_2628"/>
<dbReference type="PATRIC" id="fig|28087.4.peg.2825"/>
<dbReference type="AlphaFoldDB" id="A0A0W0YDN5"/>
<name>A0A0W0YDN5_9GAMM</name>
<protein>
    <submittedName>
        <fullName evidence="1">Uncharacterized protein</fullName>
    </submittedName>
</protein>
<organism evidence="1 2">
    <name type="scientific">Legionella sainthelensi</name>
    <dbReference type="NCBI Taxonomy" id="28087"/>
    <lineage>
        <taxon>Bacteria</taxon>
        <taxon>Pseudomonadati</taxon>
        <taxon>Pseudomonadota</taxon>
        <taxon>Gammaproteobacteria</taxon>
        <taxon>Legionellales</taxon>
        <taxon>Legionellaceae</taxon>
        <taxon>Legionella</taxon>
    </lineage>
</organism>
<evidence type="ECO:0000313" key="1">
    <source>
        <dbReference type="EMBL" id="KTD55036.1"/>
    </source>
</evidence>